<name>A0A2Y9A9T7_9MICO</name>
<keyword evidence="5" id="KW-0964">Secreted</keyword>
<evidence type="ECO:0000259" key="6">
    <source>
        <dbReference type="Pfam" id="PF02465"/>
    </source>
</evidence>
<comment type="subcellular location">
    <subcellularLocation>
        <location evidence="5">Secreted</location>
    </subcellularLocation>
    <subcellularLocation>
        <location evidence="5">Bacterial flagellum</location>
    </subcellularLocation>
</comment>
<evidence type="ECO:0000256" key="5">
    <source>
        <dbReference type="RuleBase" id="RU362066"/>
    </source>
</evidence>
<evidence type="ECO:0000256" key="1">
    <source>
        <dbReference type="ARBA" id="ARBA00009764"/>
    </source>
</evidence>
<dbReference type="GO" id="GO:0007155">
    <property type="term" value="P:cell adhesion"/>
    <property type="evidence" value="ECO:0007669"/>
    <property type="project" value="InterPro"/>
</dbReference>
<evidence type="ECO:0000259" key="7">
    <source>
        <dbReference type="Pfam" id="PF07195"/>
    </source>
</evidence>
<dbReference type="PANTHER" id="PTHR30288:SF0">
    <property type="entry name" value="FLAGELLAR HOOK-ASSOCIATED PROTEIN 2"/>
    <property type="match status" value="1"/>
</dbReference>
<keyword evidence="8" id="KW-0966">Cell projection</keyword>
<dbReference type="OrthoDB" id="5241527at2"/>
<keyword evidence="3" id="KW-0175">Coiled coil</keyword>
<protein>
    <recommendedName>
        <fullName evidence="5">Flagellar hook-associated protein 2</fullName>
        <shortName evidence="5">HAP2</shortName>
    </recommendedName>
    <alternativeName>
        <fullName evidence="5">Flagellar cap protein</fullName>
    </alternativeName>
</protein>
<evidence type="ECO:0000313" key="9">
    <source>
        <dbReference type="Proteomes" id="UP000250222"/>
    </source>
</evidence>
<dbReference type="GO" id="GO:0005576">
    <property type="term" value="C:extracellular region"/>
    <property type="evidence" value="ECO:0007669"/>
    <property type="project" value="UniProtKB-SubCell"/>
</dbReference>
<dbReference type="GO" id="GO:0071973">
    <property type="term" value="P:bacterial-type flagellum-dependent cell motility"/>
    <property type="evidence" value="ECO:0007669"/>
    <property type="project" value="TreeGrafter"/>
</dbReference>
<gene>
    <name evidence="8" type="ORF">SAMN05216184_102239</name>
</gene>
<comment type="function">
    <text evidence="5">Required for morphogenesis and for the elongation of the flagellar filament by facilitating polymerization of the flagellin monomers at the tip of growing filament. Forms a capping structure, which prevents flagellin subunits (transported through the central channel of the flagellum) from leaking out without polymerization at the distal end.</text>
</comment>
<reference evidence="8 9" key="1">
    <citation type="submission" date="2016-10" db="EMBL/GenBank/DDBJ databases">
        <authorList>
            <person name="Cai Z."/>
        </authorList>
    </citation>
    <scope>NUCLEOTIDE SEQUENCE [LARGE SCALE GENOMIC DNA]</scope>
    <source>
        <strain evidence="8 9">CGMCC 1.10826</strain>
    </source>
</reference>
<dbReference type="Pfam" id="PF02465">
    <property type="entry name" value="FliD_N"/>
    <property type="match status" value="1"/>
</dbReference>
<proteinExistence type="inferred from homology"/>
<dbReference type="EMBL" id="UETB01000002">
    <property type="protein sequence ID" value="SSA39319.1"/>
    <property type="molecule type" value="Genomic_DNA"/>
</dbReference>
<evidence type="ECO:0000256" key="3">
    <source>
        <dbReference type="ARBA" id="ARBA00023054"/>
    </source>
</evidence>
<dbReference type="GO" id="GO:0009424">
    <property type="term" value="C:bacterial-type flagellum hook"/>
    <property type="evidence" value="ECO:0007669"/>
    <property type="project" value="UniProtKB-UniRule"/>
</dbReference>
<dbReference type="InterPro" id="IPR040026">
    <property type="entry name" value="FliD"/>
</dbReference>
<dbReference type="Pfam" id="PF07195">
    <property type="entry name" value="FliD_C"/>
    <property type="match status" value="1"/>
</dbReference>
<keyword evidence="9" id="KW-1185">Reference proteome</keyword>
<organism evidence="8 9">
    <name type="scientific">Georgenia satyanarayanai</name>
    <dbReference type="NCBI Taxonomy" id="860221"/>
    <lineage>
        <taxon>Bacteria</taxon>
        <taxon>Bacillati</taxon>
        <taxon>Actinomycetota</taxon>
        <taxon>Actinomycetes</taxon>
        <taxon>Micrococcales</taxon>
        <taxon>Bogoriellaceae</taxon>
        <taxon>Georgenia</taxon>
    </lineage>
</organism>
<keyword evidence="4 5" id="KW-0975">Bacterial flagellum</keyword>
<dbReference type="AlphaFoldDB" id="A0A2Y9A9T7"/>
<evidence type="ECO:0000313" key="8">
    <source>
        <dbReference type="EMBL" id="SSA39319.1"/>
    </source>
</evidence>
<dbReference type="InterPro" id="IPR003481">
    <property type="entry name" value="FliD_N"/>
</dbReference>
<sequence>MTIGIDGMASGLDTTAIIDGLVKIQANQQVLLKNKSTVASTLVQALQGLNSRVASLATAATKVADPASWAVTKASSSSDTVTVAGSESARAGTVALEVTQLASGQVSLLDPTKLQAVFTLGTGGQTYDITPSSPNPEDVAAAINALADKTGITATRVRTGGTDSSPTYSLQLTGKTGEANSFTVHAGTDTSVPALASADNAIATAKDATIAMWPGSSGSYELSSATNTFTDVLEGVDLTVSTVSSDPVTITVTTDADAQRKLADELVANVSVVLSEIASRTRTTTETDSSGNTVVTGGLFSGDSAIRFLTNDIQAAMTNPVNGRSPAAVGITMDRYGAVTLDKVTFDKAMAEDPKATMETIQALATRVGEVAERASDKTEGSLTGKITSQESVVRDLGTQIAKWDERLSARRAQLVAQFSSMEVRLSQLNSTQSWLTNQIAGLNASKQ</sequence>
<evidence type="ECO:0000256" key="4">
    <source>
        <dbReference type="ARBA" id="ARBA00023143"/>
    </source>
</evidence>
<comment type="similarity">
    <text evidence="1 5">Belongs to the FliD family.</text>
</comment>
<dbReference type="RefSeq" id="WP_110851561.1">
    <property type="nucleotide sequence ID" value="NZ_QKLZ01000002.1"/>
</dbReference>
<keyword evidence="8" id="KW-0282">Flagellum</keyword>
<keyword evidence="8" id="KW-0969">Cilium</keyword>
<comment type="subunit">
    <text evidence="2 5">Homopentamer.</text>
</comment>
<dbReference type="Proteomes" id="UP000250222">
    <property type="component" value="Unassembled WGS sequence"/>
</dbReference>
<dbReference type="PANTHER" id="PTHR30288">
    <property type="entry name" value="FLAGELLAR CAP/ASSEMBLY PROTEIN FLID"/>
    <property type="match status" value="1"/>
</dbReference>
<dbReference type="InterPro" id="IPR010809">
    <property type="entry name" value="FliD_C"/>
</dbReference>
<feature type="domain" description="Flagellar hook-associated protein 2 N-terminal" evidence="6">
    <location>
        <begin position="10"/>
        <end position="105"/>
    </location>
</feature>
<accession>A0A2Y9A9T7</accession>
<feature type="domain" description="Flagellar hook-associated protein 2 C-terminal" evidence="7">
    <location>
        <begin position="220"/>
        <end position="431"/>
    </location>
</feature>
<evidence type="ECO:0000256" key="2">
    <source>
        <dbReference type="ARBA" id="ARBA00011255"/>
    </source>
</evidence>
<dbReference type="GO" id="GO:0009421">
    <property type="term" value="C:bacterial-type flagellum filament cap"/>
    <property type="evidence" value="ECO:0007669"/>
    <property type="project" value="InterPro"/>
</dbReference>